<name>A0A913HH62_STRER</name>
<sequence length="1003" mass="112200">MTSRRRSLSASRTLDQTVNFVGRIGASLRLPSRKRNTTKNTFQQNQLEVQQRLAQLTQLNFTNPTLRNSYSYQPTDCLSPAAQKRLLHKHLSPNINQNTEQTFCILSSPLVIRCGGGKQSLEFDSNTIPISGDSHNFVDNNINYSKSDTQKQQMKRRYIKEGAVQLTSMSDLLTHHRYLFLFNDLLLVSKQKGENSYKLKEKILLEKIWISSITSCSSSFLIGYPSSHSISNYIAQFSSEKEKAEWFEVLNQHILRKRSNKSTTISIAVKIDGRQQIIRKEIQNGISSTEVVAELVKELDLPVAINYELGFETHASGITIFNGIENVYSVLMDVASKSGAILSESQLAHLDVCPLVTVRLVLRITSASKSTTASYFKTQLKKVLSRPESKRLFGKELEGSMPPQPILTLIDHIFLHGINTEGVFRKSPKMGTVQQLKSQLDNGQVPDFTQHSVHCSASLLKEYLRSIPGNLLLNGNYHLWMDVVSEKNHGKRLNSCRNLLKLLPPSHSVLLRSVLRLLRRIALSPNTKMNVESLAVCIAPGLLWNDSDSLNAGQNVPKLAEFLIRNASELFDDFTEDGPLLPQKLAQSTDSGLSDDSENQRRSITPDSLLLLESPFSDVSGTTSDSPTRIHIEEIPSTNCATITEIRNNKNNIDDERTPVVSRENSQKTRDFSLTNKYQWKSHLHRTSPGEQNYNNHQMSHSPLSFKSSLASVENDLRDLSPISRTISYDHNTKRFINTGPCDSSNSSSIISSPEIQIKPDVFSSGGRLVSPLKTNYKYDSEITNSHVINNLSSTKFRENRGYYLGYKHQKVDSSDSTKTLTESRPNSITCIGKDDGYSSSSISSSSTTNKSSYSKKPIGQANSLNWKSSVNRSTFQPRTFDIPANNYKLKETTSTNESMLLTKMSTLNNESGWKGQDMIGKTNNSLTSSITSSQPVQISSITAHKPLRRPPPRTAPEIQLSPLEVNWSVTSLRTAFQNNDSKPASIDTIYVSRDMLSTINAQ</sequence>
<dbReference type="PANTHER" id="PTHR23179">
    <property type="entry name" value="T-CELL ACTIVATION RHO GTPASE ACTIVATING PROTEIN-RELATED"/>
    <property type="match status" value="1"/>
</dbReference>
<proteinExistence type="predicted"/>
<keyword evidence="5" id="KW-1185">Reference proteome</keyword>
<dbReference type="Proteomes" id="UP000035681">
    <property type="component" value="Unplaced"/>
</dbReference>
<evidence type="ECO:0000256" key="1">
    <source>
        <dbReference type="ARBA" id="ARBA00022468"/>
    </source>
</evidence>
<dbReference type="Pfam" id="PF22286">
    <property type="entry name" value="RHG20_PH"/>
    <property type="match status" value="1"/>
</dbReference>
<dbReference type="InterPro" id="IPR047887">
    <property type="entry name" value="ARHGAP20_PH"/>
</dbReference>
<dbReference type="InterPro" id="IPR001849">
    <property type="entry name" value="PH_domain"/>
</dbReference>
<evidence type="ECO:0000259" key="4">
    <source>
        <dbReference type="PROSITE" id="PS50238"/>
    </source>
</evidence>
<evidence type="ECO:0000313" key="6">
    <source>
        <dbReference type="WBParaSite" id="SSTP_0000175500.1"/>
    </source>
</evidence>
<feature type="compositionally biased region" description="Polar residues" evidence="2">
    <location>
        <begin position="817"/>
        <end position="830"/>
    </location>
</feature>
<feature type="domain" description="Rho-GAP" evidence="4">
    <location>
        <begin position="378"/>
        <end position="571"/>
    </location>
</feature>
<dbReference type="WBParaSite" id="TCONS_00008877.p1">
    <property type="protein sequence ID" value="TCONS_00008877.p1"/>
    <property type="gene ID" value="XLOC_006750"/>
</dbReference>
<feature type="region of interest" description="Disordered" evidence="2">
    <location>
        <begin position="581"/>
        <end position="604"/>
    </location>
</feature>
<evidence type="ECO:0000313" key="5">
    <source>
        <dbReference type="Proteomes" id="UP000035681"/>
    </source>
</evidence>
<feature type="domain" description="PH" evidence="3">
    <location>
        <begin position="157"/>
        <end position="255"/>
    </location>
</feature>
<reference evidence="6" key="1">
    <citation type="submission" date="2022-10" db="UniProtKB">
        <authorList>
            <consortium name="WormBaseParasite"/>
        </authorList>
    </citation>
    <scope>IDENTIFICATION</scope>
</reference>
<accession>A0A913HH62</accession>
<feature type="compositionally biased region" description="Polar residues" evidence="2">
    <location>
        <begin position="585"/>
        <end position="594"/>
    </location>
</feature>
<organism evidence="6">
    <name type="scientific">Strongyloides stercoralis</name>
    <name type="common">Threadworm</name>
    <dbReference type="NCBI Taxonomy" id="6248"/>
    <lineage>
        <taxon>Eukaryota</taxon>
        <taxon>Metazoa</taxon>
        <taxon>Ecdysozoa</taxon>
        <taxon>Nematoda</taxon>
        <taxon>Chromadorea</taxon>
        <taxon>Rhabditida</taxon>
        <taxon>Tylenchina</taxon>
        <taxon>Panagrolaimomorpha</taxon>
        <taxon>Strongyloidoidea</taxon>
        <taxon>Strongyloididae</taxon>
        <taxon>Strongyloides</taxon>
    </lineage>
</organism>
<dbReference type="Gene3D" id="1.10.555.10">
    <property type="entry name" value="Rho GTPase activation protein"/>
    <property type="match status" value="1"/>
</dbReference>
<dbReference type="GO" id="GO:0005096">
    <property type="term" value="F:GTPase activator activity"/>
    <property type="evidence" value="ECO:0007669"/>
    <property type="project" value="UniProtKB-KW"/>
</dbReference>
<dbReference type="InterPro" id="IPR000198">
    <property type="entry name" value="RhoGAP_dom"/>
</dbReference>
<dbReference type="GO" id="GO:0007165">
    <property type="term" value="P:signal transduction"/>
    <property type="evidence" value="ECO:0007669"/>
    <property type="project" value="InterPro"/>
</dbReference>
<feature type="compositionally biased region" description="Low complexity" evidence="2">
    <location>
        <begin position="838"/>
        <end position="857"/>
    </location>
</feature>
<evidence type="ECO:0000259" key="3">
    <source>
        <dbReference type="PROSITE" id="PS50003"/>
    </source>
</evidence>
<dbReference type="SUPFAM" id="SSF48350">
    <property type="entry name" value="GTPase activation domain, GAP"/>
    <property type="match status" value="1"/>
</dbReference>
<dbReference type="InterPro" id="IPR008936">
    <property type="entry name" value="Rho_GTPase_activation_prot"/>
</dbReference>
<dbReference type="Gene3D" id="2.30.29.30">
    <property type="entry name" value="Pleckstrin-homology domain (PH domain)/Phosphotyrosine-binding domain (PTB)"/>
    <property type="match status" value="1"/>
</dbReference>
<dbReference type="PANTHER" id="PTHR23179:SF3">
    <property type="entry name" value="RHO GTPASE-ACTIVATING PROTEIN 20"/>
    <property type="match status" value="1"/>
</dbReference>
<keyword evidence="1" id="KW-0343">GTPase activation</keyword>
<dbReference type="SMART" id="SM00324">
    <property type="entry name" value="RhoGAP"/>
    <property type="match status" value="1"/>
</dbReference>
<dbReference type="SMART" id="SM00233">
    <property type="entry name" value="PH"/>
    <property type="match status" value="1"/>
</dbReference>
<dbReference type="Pfam" id="PF00620">
    <property type="entry name" value="RhoGAP"/>
    <property type="match status" value="1"/>
</dbReference>
<dbReference type="WBParaSite" id="SSTP_0000175500.1">
    <property type="protein sequence ID" value="SSTP_0000175500.1"/>
    <property type="gene ID" value="SSTP_0000175500"/>
</dbReference>
<evidence type="ECO:0000313" key="7">
    <source>
        <dbReference type="WBParaSite" id="TCONS_00008877.p1"/>
    </source>
</evidence>
<dbReference type="PROSITE" id="PS50238">
    <property type="entry name" value="RHOGAP"/>
    <property type="match status" value="1"/>
</dbReference>
<feature type="compositionally biased region" description="Low complexity" evidence="2">
    <location>
        <begin position="923"/>
        <end position="934"/>
    </location>
</feature>
<dbReference type="InterPro" id="IPR011993">
    <property type="entry name" value="PH-like_dom_sf"/>
</dbReference>
<feature type="region of interest" description="Disordered" evidence="2">
    <location>
        <begin position="814"/>
        <end position="859"/>
    </location>
</feature>
<feature type="region of interest" description="Disordered" evidence="2">
    <location>
        <begin position="912"/>
        <end position="959"/>
    </location>
</feature>
<protein>
    <submittedName>
        <fullName evidence="6 7">Rho-GAP domain-containing protein</fullName>
    </submittedName>
</protein>
<dbReference type="PROSITE" id="PS50003">
    <property type="entry name" value="PH_DOMAIN"/>
    <property type="match status" value="1"/>
</dbReference>
<dbReference type="SUPFAM" id="SSF50729">
    <property type="entry name" value="PH domain-like"/>
    <property type="match status" value="1"/>
</dbReference>
<dbReference type="AlphaFoldDB" id="A0A913HH62"/>
<evidence type="ECO:0000256" key="2">
    <source>
        <dbReference type="SAM" id="MobiDB-lite"/>
    </source>
</evidence>